<accession>A0ACB7UC20</accession>
<comment type="caution">
    <text evidence="1">The sequence shown here is derived from an EMBL/GenBank/DDBJ whole genome shotgun (WGS) entry which is preliminary data.</text>
</comment>
<reference evidence="2" key="1">
    <citation type="journal article" date="2022" name="Nat. Commun.">
        <title>Chromosome evolution and the genetic basis of agronomically important traits in greater yam.</title>
        <authorList>
            <person name="Bredeson J.V."/>
            <person name="Lyons J.B."/>
            <person name="Oniyinde I.O."/>
            <person name="Okereke N.R."/>
            <person name="Kolade O."/>
            <person name="Nnabue I."/>
            <person name="Nwadili C.O."/>
            <person name="Hribova E."/>
            <person name="Parker M."/>
            <person name="Nwogha J."/>
            <person name="Shu S."/>
            <person name="Carlson J."/>
            <person name="Kariba R."/>
            <person name="Muthemba S."/>
            <person name="Knop K."/>
            <person name="Barton G.J."/>
            <person name="Sherwood A.V."/>
            <person name="Lopez-Montes A."/>
            <person name="Asiedu R."/>
            <person name="Jamnadass R."/>
            <person name="Muchugi A."/>
            <person name="Goodstein D."/>
            <person name="Egesi C.N."/>
            <person name="Featherston J."/>
            <person name="Asfaw A."/>
            <person name="Simpson G.G."/>
            <person name="Dolezel J."/>
            <person name="Hendre P.S."/>
            <person name="Van Deynze A."/>
            <person name="Kumar P.L."/>
            <person name="Obidiegwu J.E."/>
            <person name="Bhattacharjee R."/>
            <person name="Rokhsar D.S."/>
        </authorList>
    </citation>
    <scope>NUCLEOTIDE SEQUENCE [LARGE SCALE GENOMIC DNA]</scope>
    <source>
        <strain evidence="2">cv. TDa95/00328</strain>
    </source>
</reference>
<dbReference type="EMBL" id="CM037027">
    <property type="protein sequence ID" value="KAH7657884.1"/>
    <property type="molecule type" value="Genomic_DNA"/>
</dbReference>
<name>A0ACB7UC20_DIOAL</name>
<dbReference type="Proteomes" id="UP000827976">
    <property type="component" value="Chromosome 17"/>
</dbReference>
<keyword evidence="2" id="KW-1185">Reference proteome</keyword>
<sequence>MDLPLYTDSESEEPAIEDDTDIDDAAFDNPRCGICMDVVIDRGVLDCCQDWFCFACIDNWATITNLCPFCKNEFQLITCLPVYDTVGRIDSEDHSFSRDDEWLIQGKNNTLSFPSYYINEEAVVCLDGDGCKIRSGFTTSEDELSVDTSIACDSCDIWYHAFCVSFNSSCTSDSSWLCPRCVSKQGAQKPDTFIMQNVVTQSEPRSVDLGWSVDYNFAGKVSVSVADTGDTDIVVSMVEEKPRALASGNLSLTDCLDVDRSKSIAINMTNTADGSDNVEIGFQADKSGCDELVPFSIHCIDQTMSDTIAFRNNSEIVLDVSSKAASGPADNLKDEFPVVPSIHDALLDMKPSDHKLESTIVSSASQNPSSTSFNPKRCGFLGPKILEEKCKLDNTIDICKIPNPCSTETDNDLSLNISVDNVHPDSSVASSTSVDIAKDDVLSGIGEDAYRLMPQHNFEDGSLAEEDMMKTLPDAIDADFLRIPDTKRAREMEEKIEIEHPMKKSRSDGKHQMLLLEKEVHKFALDFTKKDLSPTTVKDGALKHTPGKDGKALDIMSLVQENKHRASDVSSYTDCTEKLMQKRDGAAGLRVKKIMRSVGDNKESSMLIQKLREEIREAVQDKTPNIIDKVKILNGELLTAFRAALARPQNEVVDKTGLSHVAVRKPFLQKGKTRENLTKKIYQTSTGRRKKAWDRDCEVEFWKRRCMIAKPQKVETLQSVLELLRKASSSSLEDSEIDQDPHKQTTDSILSRVYLADASVFPRKDDIKPLSVLEGYQGIDSHNQESSISGKGSQHVCATNMTNNGIGISDCHLHGKVPSTDKGEKKLSAPNPKKEAPSQKGKSNGTREAPTTIVDSSSSKESALNSNEASRQSCVAKTDKKKWALEVLARKNASFNADASKGNQEDRSPLKGNHPLLTQLPADMMPLPAPSRFNKVPLSVRQVEAYIKEHIRPLCKSGIITVQQYRWAVTKTTEKVMKFHYKAKNANFLIKEGAKVKKLAEDYVEAAQQKEWT</sequence>
<evidence type="ECO:0000313" key="1">
    <source>
        <dbReference type="EMBL" id="KAH7657884.1"/>
    </source>
</evidence>
<protein>
    <submittedName>
        <fullName evidence="1">Zinc finger RING/FYVE/PHD-type protein</fullName>
    </submittedName>
</protein>
<organism evidence="1 2">
    <name type="scientific">Dioscorea alata</name>
    <name type="common">Purple yam</name>
    <dbReference type="NCBI Taxonomy" id="55571"/>
    <lineage>
        <taxon>Eukaryota</taxon>
        <taxon>Viridiplantae</taxon>
        <taxon>Streptophyta</taxon>
        <taxon>Embryophyta</taxon>
        <taxon>Tracheophyta</taxon>
        <taxon>Spermatophyta</taxon>
        <taxon>Magnoliopsida</taxon>
        <taxon>Liliopsida</taxon>
        <taxon>Dioscoreales</taxon>
        <taxon>Dioscoreaceae</taxon>
        <taxon>Dioscorea</taxon>
    </lineage>
</organism>
<proteinExistence type="predicted"/>
<gene>
    <name evidence="1" type="ORF">IHE45_17G049900</name>
</gene>
<evidence type="ECO:0000313" key="2">
    <source>
        <dbReference type="Proteomes" id="UP000827976"/>
    </source>
</evidence>